<dbReference type="GO" id="GO:0016787">
    <property type="term" value="F:hydrolase activity"/>
    <property type="evidence" value="ECO:0007669"/>
    <property type="project" value="UniProtKB-KW"/>
</dbReference>
<dbReference type="Pfam" id="PF07687">
    <property type="entry name" value="M20_dimer"/>
    <property type="match status" value="1"/>
</dbReference>
<sequence>MHVNKDRVVEVLGQLVSIPSVNPGFPGGTGEEAVADYVSRFFMRLGLERIEQELERGRRNVIGILPGPAGSGTLLLEAHMDTVQTEGMTIDPFGAAIRNGRLYGRGACDTKASLAAMLAAVETLVLRGIVPPVAVHLAAVVDEEIRYKGVSAIADEIKGGRLRYDAAIVGEPTQLDLIVAHKGCVRFHIDAEGEACHSSTPHLGANAIEGMMGAIAYLQREAELHYAPAAHPLVGPPTHCVSMIQGGVAPNTVPGSCRITIDRRTVPGEEPMEVWGQLKERVESLEPSVSGVRYVVREPFLIDYAMEVALDEPIVDCLRHSRDARAPGRRTIGATYGSDASKLVRVGVPAVVFGPGNLEQAHTKDEWVDLDEVATASDILLQTIMTFKKTPGPLNVS</sequence>
<dbReference type="CDD" id="cd03894">
    <property type="entry name" value="M20_ArgE"/>
    <property type="match status" value="1"/>
</dbReference>
<evidence type="ECO:0000259" key="5">
    <source>
        <dbReference type="Pfam" id="PF07687"/>
    </source>
</evidence>
<keyword evidence="2" id="KW-0479">Metal-binding</keyword>
<evidence type="ECO:0000256" key="2">
    <source>
        <dbReference type="ARBA" id="ARBA00022723"/>
    </source>
</evidence>
<dbReference type="Gene3D" id="3.40.630.10">
    <property type="entry name" value="Zn peptidases"/>
    <property type="match status" value="1"/>
</dbReference>
<dbReference type="Proteomes" id="UP000307943">
    <property type="component" value="Unassembled WGS sequence"/>
</dbReference>
<dbReference type="AlphaFoldDB" id="A0A5C4TFB8"/>
<dbReference type="InterPro" id="IPR011650">
    <property type="entry name" value="Peptidase_M20_dimer"/>
</dbReference>
<dbReference type="InterPro" id="IPR050072">
    <property type="entry name" value="Peptidase_M20A"/>
</dbReference>
<dbReference type="GO" id="GO:0046872">
    <property type="term" value="F:metal ion binding"/>
    <property type="evidence" value="ECO:0007669"/>
    <property type="project" value="UniProtKB-KW"/>
</dbReference>
<reference evidence="6 7" key="1">
    <citation type="submission" date="2019-05" db="EMBL/GenBank/DDBJ databases">
        <title>We sequenced the genome of Paenibacillus hemerocallicola KCTC 33185 for further insight into its adaptation and study the phylogeny of Paenibacillus.</title>
        <authorList>
            <person name="Narsing Rao M.P."/>
        </authorList>
    </citation>
    <scope>NUCLEOTIDE SEQUENCE [LARGE SCALE GENOMIC DNA]</scope>
    <source>
        <strain evidence="6 7">KCTC 33185</strain>
    </source>
</reference>
<evidence type="ECO:0000256" key="1">
    <source>
        <dbReference type="ARBA" id="ARBA00001947"/>
    </source>
</evidence>
<comment type="cofactor">
    <cofactor evidence="1">
        <name>Zn(2+)</name>
        <dbReference type="ChEBI" id="CHEBI:29105"/>
    </cofactor>
</comment>
<feature type="domain" description="Peptidase M20 dimerisation" evidence="5">
    <location>
        <begin position="179"/>
        <end position="287"/>
    </location>
</feature>
<accession>A0A5C4TFB8</accession>
<dbReference type="SUPFAM" id="SSF53187">
    <property type="entry name" value="Zn-dependent exopeptidases"/>
    <property type="match status" value="1"/>
</dbReference>
<keyword evidence="3" id="KW-0378">Hydrolase</keyword>
<keyword evidence="4" id="KW-0862">Zinc</keyword>
<dbReference type="OrthoDB" id="9792335at2"/>
<dbReference type="InterPro" id="IPR036264">
    <property type="entry name" value="Bact_exopeptidase_dim_dom"/>
</dbReference>
<dbReference type="Gene3D" id="3.30.70.360">
    <property type="match status" value="1"/>
</dbReference>
<proteinExistence type="predicted"/>
<keyword evidence="7" id="KW-1185">Reference proteome</keyword>
<dbReference type="Pfam" id="PF01546">
    <property type="entry name" value="Peptidase_M20"/>
    <property type="match status" value="1"/>
</dbReference>
<organism evidence="6 7">
    <name type="scientific">Paenibacillus hemerocallicola</name>
    <dbReference type="NCBI Taxonomy" id="1172614"/>
    <lineage>
        <taxon>Bacteria</taxon>
        <taxon>Bacillati</taxon>
        <taxon>Bacillota</taxon>
        <taxon>Bacilli</taxon>
        <taxon>Bacillales</taxon>
        <taxon>Paenibacillaceae</taxon>
        <taxon>Paenibacillus</taxon>
    </lineage>
</organism>
<dbReference type="InterPro" id="IPR001261">
    <property type="entry name" value="ArgE/DapE_CS"/>
</dbReference>
<name>A0A5C4TFB8_9BACL</name>
<dbReference type="RefSeq" id="WP_139600944.1">
    <property type="nucleotide sequence ID" value="NZ_VDCQ01000004.1"/>
</dbReference>
<dbReference type="PROSITE" id="PS00758">
    <property type="entry name" value="ARGE_DAPE_CPG2_1"/>
    <property type="match status" value="1"/>
</dbReference>
<dbReference type="PANTHER" id="PTHR43808">
    <property type="entry name" value="ACETYLORNITHINE DEACETYLASE"/>
    <property type="match status" value="1"/>
</dbReference>
<protein>
    <submittedName>
        <fullName evidence="6">M20 family metallopeptidase</fullName>
    </submittedName>
</protein>
<dbReference type="EMBL" id="VDCQ01000004">
    <property type="protein sequence ID" value="TNJ67658.1"/>
    <property type="molecule type" value="Genomic_DNA"/>
</dbReference>
<evidence type="ECO:0000256" key="4">
    <source>
        <dbReference type="ARBA" id="ARBA00022833"/>
    </source>
</evidence>
<evidence type="ECO:0000313" key="7">
    <source>
        <dbReference type="Proteomes" id="UP000307943"/>
    </source>
</evidence>
<evidence type="ECO:0000313" key="6">
    <source>
        <dbReference type="EMBL" id="TNJ67658.1"/>
    </source>
</evidence>
<dbReference type="InterPro" id="IPR002933">
    <property type="entry name" value="Peptidase_M20"/>
</dbReference>
<comment type="caution">
    <text evidence="6">The sequence shown here is derived from an EMBL/GenBank/DDBJ whole genome shotgun (WGS) entry which is preliminary data.</text>
</comment>
<dbReference type="SUPFAM" id="SSF55031">
    <property type="entry name" value="Bacterial exopeptidase dimerisation domain"/>
    <property type="match status" value="1"/>
</dbReference>
<gene>
    <name evidence="6" type="ORF">FE784_04560</name>
</gene>
<evidence type="ECO:0000256" key="3">
    <source>
        <dbReference type="ARBA" id="ARBA00022801"/>
    </source>
</evidence>